<accession>A0ABW6CIQ8</accession>
<evidence type="ECO:0000256" key="2">
    <source>
        <dbReference type="ARBA" id="ARBA00005318"/>
    </source>
</evidence>
<dbReference type="InterPro" id="IPR025691">
    <property type="entry name" value="GspL_pp_dom"/>
</dbReference>
<evidence type="ECO:0000313" key="13">
    <source>
        <dbReference type="Proteomes" id="UP001598130"/>
    </source>
</evidence>
<feature type="domain" description="GspL periplasmic" evidence="11">
    <location>
        <begin position="216"/>
        <end position="368"/>
    </location>
</feature>
<gene>
    <name evidence="12" type="primary">gspL</name>
    <name evidence="12" type="ORF">OCL97_02570</name>
</gene>
<name>A0ABW6CIQ8_9CAUL</name>
<dbReference type="NCBIfam" id="TIGR01709">
    <property type="entry name" value="typeII_sec_gspL"/>
    <property type="match status" value="1"/>
</dbReference>
<dbReference type="EMBL" id="JAOTJD010000003">
    <property type="protein sequence ID" value="MFD3262845.1"/>
    <property type="molecule type" value="Genomic_DNA"/>
</dbReference>
<evidence type="ECO:0000256" key="8">
    <source>
        <dbReference type="ARBA" id="ARBA00022989"/>
    </source>
</evidence>
<evidence type="ECO:0000256" key="7">
    <source>
        <dbReference type="ARBA" id="ARBA00022927"/>
    </source>
</evidence>
<keyword evidence="7" id="KW-0653">Protein transport</keyword>
<keyword evidence="9" id="KW-0472">Membrane</keyword>
<evidence type="ECO:0000259" key="10">
    <source>
        <dbReference type="Pfam" id="PF05134"/>
    </source>
</evidence>
<comment type="caution">
    <text evidence="12">The sequence shown here is derived from an EMBL/GenBank/DDBJ whole genome shotgun (WGS) entry which is preliminary data.</text>
</comment>
<feature type="domain" description="GspL cytoplasmic actin-ATPase-like" evidence="10">
    <location>
        <begin position="49"/>
        <end position="158"/>
    </location>
</feature>
<keyword evidence="5" id="KW-0997">Cell inner membrane</keyword>
<comment type="subcellular location">
    <subcellularLocation>
        <location evidence="1">Cell inner membrane</location>
        <topology evidence="1">Single-pass membrane protein</topology>
    </subcellularLocation>
</comment>
<dbReference type="InterPro" id="IPR043129">
    <property type="entry name" value="ATPase_NBD"/>
</dbReference>
<dbReference type="InterPro" id="IPR007812">
    <property type="entry name" value="T2SS_protein-GspL"/>
</dbReference>
<evidence type="ECO:0000256" key="3">
    <source>
        <dbReference type="ARBA" id="ARBA00022448"/>
    </source>
</evidence>
<evidence type="ECO:0000256" key="6">
    <source>
        <dbReference type="ARBA" id="ARBA00022692"/>
    </source>
</evidence>
<dbReference type="InterPro" id="IPR024230">
    <property type="entry name" value="GspL_cyto_dom"/>
</dbReference>
<evidence type="ECO:0000313" key="12">
    <source>
        <dbReference type="EMBL" id="MFD3262845.1"/>
    </source>
</evidence>
<dbReference type="Pfam" id="PF12693">
    <property type="entry name" value="GspL_C"/>
    <property type="match status" value="1"/>
</dbReference>
<evidence type="ECO:0000259" key="11">
    <source>
        <dbReference type="Pfam" id="PF12693"/>
    </source>
</evidence>
<keyword evidence="4" id="KW-1003">Cell membrane</keyword>
<protein>
    <submittedName>
        <fullName evidence="12">Type II secretion system protein GspL</fullName>
    </submittedName>
</protein>
<evidence type="ECO:0000256" key="4">
    <source>
        <dbReference type="ARBA" id="ARBA00022475"/>
    </source>
</evidence>
<keyword evidence="3" id="KW-0813">Transport</keyword>
<evidence type="ECO:0000256" key="9">
    <source>
        <dbReference type="ARBA" id="ARBA00023136"/>
    </source>
</evidence>
<organism evidence="12 13">
    <name type="scientific">Phenylobacterium ferrooxidans</name>
    <dbReference type="NCBI Taxonomy" id="2982689"/>
    <lineage>
        <taxon>Bacteria</taxon>
        <taxon>Pseudomonadati</taxon>
        <taxon>Pseudomonadota</taxon>
        <taxon>Alphaproteobacteria</taxon>
        <taxon>Caulobacterales</taxon>
        <taxon>Caulobacteraceae</taxon>
        <taxon>Phenylobacterium</taxon>
    </lineage>
</organism>
<dbReference type="RefSeq" id="WP_377367321.1">
    <property type="nucleotide sequence ID" value="NZ_JAOTJD010000003.1"/>
</dbReference>
<dbReference type="Gene3D" id="3.30.420.380">
    <property type="match status" value="1"/>
</dbReference>
<evidence type="ECO:0000256" key="5">
    <source>
        <dbReference type="ARBA" id="ARBA00022519"/>
    </source>
</evidence>
<keyword evidence="13" id="KW-1185">Reference proteome</keyword>
<dbReference type="Proteomes" id="UP001598130">
    <property type="component" value="Unassembled WGS sequence"/>
</dbReference>
<dbReference type="Pfam" id="PF05134">
    <property type="entry name" value="T2SSL"/>
    <property type="match status" value="1"/>
</dbReference>
<proteinExistence type="inferred from homology"/>
<keyword evidence="8" id="KW-1133">Transmembrane helix</keyword>
<reference evidence="12 13" key="1">
    <citation type="submission" date="2022-09" db="EMBL/GenBank/DDBJ databases">
        <title>New species of Phenylobacterium.</title>
        <authorList>
            <person name="Mieszkin S."/>
        </authorList>
    </citation>
    <scope>NUCLEOTIDE SEQUENCE [LARGE SCALE GENOMIC DNA]</scope>
    <source>
        <strain evidence="12 13">HK31-G</strain>
    </source>
</reference>
<evidence type="ECO:0000256" key="1">
    <source>
        <dbReference type="ARBA" id="ARBA00004377"/>
    </source>
</evidence>
<keyword evidence="6" id="KW-0812">Transmembrane</keyword>
<comment type="similarity">
    <text evidence="2">Belongs to the GSP L family.</text>
</comment>
<dbReference type="SUPFAM" id="SSF53067">
    <property type="entry name" value="Actin-like ATPase domain"/>
    <property type="match status" value="1"/>
</dbReference>
<sequence length="371" mass="38980">MSRTRIVLAPHGADAAPQYMIVDPAGVVVARGEAPIGVGRPAEPLREVLVVPGSEVSTRWLHLPTRNLAQAQAAARLHLADQFALADEDLHLAIGPLEEDGHRLVVVVARRLLQVWLADAALHGVVPDVVLPDHLMLPAPAGEVLSAATLGGLVAVRGRRMAMTLEPDLVAIVLQGRDVEMLQQPEAIEAALAAGAAAPPVNLLQDEFDPARESRLDWRNLKRAAILAGVLVLSFPILFGAQVLRDHLAAGSLERHAVKQAATVLPAGAAISDPAGQTRARLNELLLAAGGGPTGLVANLFSALETIEGAQLESLVLAPDGAVRARISYGQISDVELLRAAMRGAGIPMRDEATQQEGPRVISDVILGART</sequence>